<feature type="transmembrane region" description="Helical" evidence="2">
    <location>
        <begin position="37"/>
        <end position="66"/>
    </location>
</feature>
<feature type="transmembrane region" description="Helical" evidence="2">
    <location>
        <begin position="78"/>
        <end position="98"/>
    </location>
</feature>
<organism evidence="4 5">
    <name type="scientific">Nocardioides marinquilinus</name>
    <dbReference type="NCBI Taxonomy" id="1210400"/>
    <lineage>
        <taxon>Bacteria</taxon>
        <taxon>Bacillati</taxon>
        <taxon>Actinomycetota</taxon>
        <taxon>Actinomycetes</taxon>
        <taxon>Propionibacteriales</taxon>
        <taxon>Nocardioidaceae</taxon>
        <taxon>Nocardioides</taxon>
    </lineage>
</organism>
<accession>A0ABP9PSS6</accession>
<feature type="region of interest" description="Disordered" evidence="1">
    <location>
        <begin position="101"/>
        <end position="155"/>
    </location>
</feature>
<dbReference type="InterPro" id="IPR018392">
    <property type="entry name" value="LysM"/>
</dbReference>
<proteinExistence type="predicted"/>
<gene>
    <name evidence="4" type="ORF">GCM10023340_27380</name>
</gene>
<name>A0ABP9PSS6_9ACTN</name>
<evidence type="ECO:0000256" key="2">
    <source>
        <dbReference type="SAM" id="Phobius"/>
    </source>
</evidence>
<evidence type="ECO:0000259" key="3">
    <source>
        <dbReference type="PROSITE" id="PS51782"/>
    </source>
</evidence>
<evidence type="ECO:0000313" key="4">
    <source>
        <dbReference type="EMBL" id="GAA5150380.1"/>
    </source>
</evidence>
<evidence type="ECO:0000313" key="5">
    <source>
        <dbReference type="Proteomes" id="UP001500221"/>
    </source>
</evidence>
<sequence length="219" mass="22479">MRALAVWSVVTTVSAATGGWAAAGVRPADLADPHFEVLLPALASLVVCGCAVWAWLCTTVVVVAALRRPGRPATVRGVPRWLARALLAACGVAVLTAVPGHATTSGTTPGEPGLDGLPYPDRATGAAGRPHRPDRSGSTAAPLPRAEAAPTPVDAVRVRPGDSLWSISTDRLGHDADAAEVAAHTAALHALNRPVVGPDPDVIHPGQRLRLPPRESPDP</sequence>
<dbReference type="Proteomes" id="UP001500221">
    <property type="component" value="Unassembled WGS sequence"/>
</dbReference>
<evidence type="ECO:0000256" key="1">
    <source>
        <dbReference type="SAM" id="MobiDB-lite"/>
    </source>
</evidence>
<keyword evidence="2" id="KW-0812">Transmembrane</keyword>
<keyword evidence="5" id="KW-1185">Reference proteome</keyword>
<reference evidence="5" key="1">
    <citation type="journal article" date="2019" name="Int. J. Syst. Evol. Microbiol.">
        <title>The Global Catalogue of Microorganisms (GCM) 10K type strain sequencing project: providing services to taxonomists for standard genome sequencing and annotation.</title>
        <authorList>
            <consortium name="The Broad Institute Genomics Platform"/>
            <consortium name="The Broad Institute Genome Sequencing Center for Infectious Disease"/>
            <person name="Wu L."/>
            <person name="Ma J."/>
        </authorList>
    </citation>
    <scope>NUCLEOTIDE SEQUENCE [LARGE SCALE GENOMIC DNA]</scope>
    <source>
        <strain evidence="5">JCM 18459</strain>
    </source>
</reference>
<protein>
    <recommendedName>
        <fullName evidence="3">LysM domain-containing protein</fullName>
    </recommendedName>
</protein>
<dbReference type="EMBL" id="BAABKG010000003">
    <property type="protein sequence ID" value="GAA5150380.1"/>
    <property type="molecule type" value="Genomic_DNA"/>
</dbReference>
<comment type="caution">
    <text evidence="4">The sequence shown here is derived from an EMBL/GenBank/DDBJ whole genome shotgun (WGS) entry which is preliminary data.</text>
</comment>
<dbReference type="Pfam" id="PF01476">
    <property type="entry name" value="LysM"/>
    <property type="match status" value="1"/>
</dbReference>
<feature type="region of interest" description="Disordered" evidence="1">
    <location>
        <begin position="192"/>
        <end position="219"/>
    </location>
</feature>
<dbReference type="PROSITE" id="PS51782">
    <property type="entry name" value="LYSM"/>
    <property type="match status" value="1"/>
</dbReference>
<keyword evidence="2" id="KW-1133">Transmembrane helix</keyword>
<dbReference type="RefSeq" id="WP_345459357.1">
    <property type="nucleotide sequence ID" value="NZ_BAABKG010000003.1"/>
</dbReference>
<feature type="domain" description="LysM" evidence="3">
    <location>
        <begin position="154"/>
        <end position="211"/>
    </location>
</feature>
<keyword evidence="2" id="KW-0472">Membrane</keyword>
<dbReference type="InterPro" id="IPR036779">
    <property type="entry name" value="LysM_dom_sf"/>
</dbReference>
<dbReference type="SMART" id="SM00257">
    <property type="entry name" value="LysM"/>
    <property type="match status" value="1"/>
</dbReference>
<dbReference type="Gene3D" id="3.10.350.10">
    <property type="entry name" value="LysM domain"/>
    <property type="match status" value="1"/>
</dbReference>